<feature type="domain" description="HAMP" evidence="12">
    <location>
        <begin position="186"/>
        <end position="239"/>
    </location>
</feature>
<keyword evidence="8" id="KW-1133">Transmembrane helix</keyword>
<dbReference type="Gene3D" id="3.30.565.10">
    <property type="entry name" value="Histidine kinase-like ATPase, C-terminal domain"/>
    <property type="match status" value="1"/>
</dbReference>
<evidence type="ECO:0000256" key="7">
    <source>
        <dbReference type="ARBA" id="ARBA00022777"/>
    </source>
</evidence>
<comment type="subcellular location">
    <subcellularLocation>
        <location evidence="2">Membrane</location>
    </subcellularLocation>
</comment>
<dbReference type="PROSITE" id="PS50885">
    <property type="entry name" value="HAMP"/>
    <property type="match status" value="1"/>
</dbReference>
<dbReference type="PANTHER" id="PTHR45436">
    <property type="entry name" value="SENSOR HISTIDINE KINASE YKOH"/>
    <property type="match status" value="1"/>
</dbReference>
<evidence type="ECO:0000256" key="9">
    <source>
        <dbReference type="ARBA" id="ARBA00023012"/>
    </source>
</evidence>
<dbReference type="GO" id="GO:0016020">
    <property type="term" value="C:membrane"/>
    <property type="evidence" value="ECO:0007669"/>
    <property type="project" value="UniProtKB-SubCell"/>
</dbReference>
<evidence type="ECO:0000313" key="15">
    <source>
        <dbReference type="EMBL" id="CAB4969385.1"/>
    </source>
</evidence>
<keyword evidence="6" id="KW-0812">Transmembrane</keyword>
<dbReference type="InterPro" id="IPR004358">
    <property type="entry name" value="Sig_transdc_His_kin-like_C"/>
</dbReference>
<evidence type="ECO:0000256" key="10">
    <source>
        <dbReference type="ARBA" id="ARBA00023136"/>
    </source>
</evidence>
<dbReference type="PANTHER" id="PTHR45436:SF5">
    <property type="entry name" value="SENSOR HISTIDINE KINASE TRCS"/>
    <property type="match status" value="1"/>
</dbReference>
<dbReference type="CDD" id="cd00075">
    <property type="entry name" value="HATPase"/>
    <property type="match status" value="1"/>
</dbReference>
<keyword evidence="4" id="KW-0597">Phosphoprotein</keyword>
<feature type="domain" description="Histidine kinase" evidence="11">
    <location>
        <begin position="247"/>
        <end position="464"/>
    </location>
</feature>
<keyword evidence="9" id="KW-0902">Two-component regulatory system</keyword>
<evidence type="ECO:0000259" key="11">
    <source>
        <dbReference type="PROSITE" id="PS50109"/>
    </source>
</evidence>
<comment type="catalytic activity">
    <reaction evidence="1">
        <text>ATP + protein L-histidine = ADP + protein N-phospho-L-histidine.</text>
        <dbReference type="EC" id="2.7.13.3"/>
    </reaction>
</comment>
<keyword evidence="5" id="KW-0808">Transferase</keyword>
<sequence>MTRRLILSYVLLAAFVLLVLELPLGLTFAGRAKDNLLADVERDSRVLAGLVEERVEKQDAPAVAAISQRYADETTGRVVVTDPLGVSLVDTARPNSEPRDFSTRPEFVSALGGTQASGIRRSSTLDEELAYVAVPISSDGRVTGAVRISFPTEEVREEVLKNWLRLGLLSALVLAAAASLGWLVARWAVKPVAALEQGAGLLAAGDLSGRAEVDRGPPELQHLAETFNQMAAHLEILVGSQQAFVADASHQLRTPLTAMRLRIESLEDALEVPVDEKDRARLRADAEAISSEVERLTHLVDGLLALARSESTLGLESVDVAAVTTQAVDRWLPLAEESGVQIVLDCTSAAKARVVRGGLEQMLDNLLDNAIGVAPPDTSIHVSVANASGQIEVSVQDEGPGLTVQEQSRATSRFWRAPGAEPGGSGLGLSIVAELAAASGGSLKLSDPADHQGLVVTIGLLVATS</sequence>
<dbReference type="PRINTS" id="PR00344">
    <property type="entry name" value="BCTRLSENSOR"/>
</dbReference>
<dbReference type="CDD" id="cd06225">
    <property type="entry name" value="HAMP"/>
    <property type="match status" value="1"/>
</dbReference>
<organism evidence="15">
    <name type="scientific">freshwater metagenome</name>
    <dbReference type="NCBI Taxonomy" id="449393"/>
    <lineage>
        <taxon>unclassified sequences</taxon>
        <taxon>metagenomes</taxon>
        <taxon>ecological metagenomes</taxon>
    </lineage>
</organism>
<dbReference type="Pfam" id="PF00512">
    <property type="entry name" value="HisKA"/>
    <property type="match status" value="1"/>
</dbReference>
<dbReference type="EMBL" id="CAFAAQ010000236">
    <property type="protein sequence ID" value="CAB4823432.1"/>
    <property type="molecule type" value="Genomic_DNA"/>
</dbReference>
<dbReference type="InterPro" id="IPR003594">
    <property type="entry name" value="HATPase_dom"/>
</dbReference>
<evidence type="ECO:0000256" key="2">
    <source>
        <dbReference type="ARBA" id="ARBA00004370"/>
    </source>
</evidence>
<dbReference type="AlphaFoldDB" id="A0A6J7LPE7"/>
<dbReference type="SMART" id="SM00388">
    <property type="entry name" value="HisKA"/>
    <property type="match status" value="1"/>
</dbReference>
<dbReference type="SUPFAM" id="SSF158472">
    <property type="entry name" value="HAMP domain-like"/>
    <property type="match status" value="1"/>
</dbReference>
<dbReference type="SUPFAM" id="SSF47384">
    <property type="entry name" value="Homodimeric domain of signal transducing histidine kinase"/>
    <property type="match status" value="1"/>
</dbReference>
<evidence type="ECO:0000256" key="6">
    <source>
        <dbReference type="ARBA" id="ARBA00022692"/>
    </source>
</evidence>
<dbReference type="EMBL" id="CAFBOG010000011">
    <property type="protein sequence ID" value="CAB4969385.1"/>
    <property type="molecule type" value="Genomic_DNA"/>
</dbReference>
<evidence type="ECO:0000256" key="4">
    <source>
        <dbReference type="ARBA" id="ARBA00022553"/>
    </source>
</evidence>
<dbReference type="CDD" id="cd00082">
    <property type="entry name" value="HisKA"/>
    <property type="match status" value="1"/>
</dbReference>
<evidence type="ECO:0000256" key="8">
    <source>
        <dbReference type="ARBA" id="ARBA00022989"/>
    </source>
</evidence>
<dbReference type="PROSITE" id="PS50109">
    <property type="entry name" value="HIS_KIN"/>
    <property type="match status" value="1"/>
</dbReference>
<evidence type="ECO:0000313" key="13">
    <source>
        <dbReference type="EMBL" id="CAB4709049.1"/>
    </source>
</evidence>
<dbReference type="SMART" id="SM00387">
    <property type="entry name" value="HATPase_c"/>
    <property type="match status" value="1"/>
</dbReference>
<dbReference type="EC" id="2.7.13.3" evidence="3"/>
<reference evidence="15" key="1">
    <citation type="submission" date="2020-05" db="EMBL/GenBank/DDBJ databases">
        <authorList>
            <person name="Chiriac C."/>
            <person name="Salcher M."/>
            <person name="Ghai R."/>
            <person name="Kavagutti S V."/>
        </authorList>
    </citation>
    <scope>NUCLEOTIDE SEQUENCE</scope>
</reference>
<dbReference type="Gene3D" id="6.10.340.10">
    <property type="match status" value="1"/>
</dbReference>
<evidence type="ECO:0000256" key="5">
    <source>
        <dbReference type="ARBA" id="ARBA00022679"/>
    </source>
</evidence>
<evidence type="ECO:0000256" key="3">
    <source>
        <dbReference type="ARBA" id="ARBA00012438"/>
    </source>
</evidence>
<evidence type="ECO:0000256" key="1">
    <source>
        <dbReference type="ARBA" id="ARBA00000085"/>
    </source>
</evidence>
<dbReference type="InterPro" id="IPR036097">
    <property type="entry name" value="HisK_dim/P_sf"/>
</dbReference>
<dbReference type="GO" id="GO:0000155">
    <property type="term" value="F:phosphorelay sensor kinase activity"/>
    <property type="evidence" value="ECO:0007669"/>
    <property type="project" value="InterPro"/>
</dbReference>
<accession>A0A6J7LPE7</accession>
<dbReference type="InterPro" id="IPR036890">
    <property type="entry name" value="HATPase_C_sf"/>
</dbReference>
<keyword evidence="10" id="KW-0472">Membrane</keyword>
<dbReference type="Gene3D" id="3.30.450.20">
    <property type="entry name" value="PAS domain"/>
    <property type="match status" value="1"/>
</dbReference>
<dbReference type="InterPro" id="IPR050428">
    <property type="entry name" value="TCS_sensor_his_kinase"/>
</dbReference>
<dbReference type="Pfam" id="PF02518">
    <property type="entry name" value="HATPase_c"/>
    <property type="match status" value="1"/>
</dbReference>
<evidence type="ECO:0000313" key="14">
    <source>
        <dbReference type="EMBL" id="CAB4823432.1"/>
    </source>
</evidence>
<proteinExistence type="predicted"/>
<dbReference type="Pfam" id="PF00672">
    <property type="entry name" value="HAMP"/>
    <property type="match status" value="1"/>
</dbReference>
<dbReference type="InterPro" id="IPR005467">
    <property type="entry name" value="His_kinase_dom"/>
</dbReference>
<dbReference type="InterPro" id="IPR003660">
    <property type="entry name" value="HAMP_dom"/>
</dbReference>
<evidence type="ECO:0000259" key="12">
    <source>
        <dbReference type="PROSITE" id="PS50885"/>
    </source>
</evidence>
<keyword evidence="7" id="KW-0418">Kinase</keyword>
<dbReference type="SMART" id="SM00304">
    <property type="entry name" value="HAMP"/>
    <property type="match status" value="1"/>
</dbReference>
<dbReference type="InterPro" id="IPR003661">
    <property type="entry name" value="HisK_dim/P_dom"/>
</dbReference>
<protein>
    <recommendedName>
        <fullName evidence="3">histidine kinase</fullName>
        <ecNumber evidence="3">2.7.13.3</ecNumber>
    </recommendedName>
</protein>
<name>A0A6J7LPE7_9ZZZZ</name>
<dbReference type="Gene3D" id="1.10.287.130">
    <property type="match status" value="1"/>
</dbReference>
<dbReference type="SUPFAM" id="SSF55874">
    <property type="entry name" value="ATPase domain of HSP90 chaperone/DNA topoisomerase II/histidine kinase"/>
    <property type="match status" value="1"/>
</dbReference>
<gene>
    <name evidence="13" type="ORF">UFOPK2582_01331</name>
    <name evidence="14" type="ORF">UFOPK3046_01864</name>
    <name evidence="15" type="ORF">UFOPK3914_00232</name>
</gene>
<dbReference type="EMBL" id="CAEZXS010000184">
    <property type="protein sequence ID" value="CAB4709049.1"/>
    <property type="molecule type" value="Genomic_DNA"/>
</dbReference>